<feature type="domain" description="Gfo/Idh/MocA-like oxidoreductase N-terminal" evidence="1">
    <location>
        <begin position="2"/>
        <end position="120"/>
    </location>
</feature>
<dbReference type="Pfam" id="PF01408">
    <property type="entry name" value="GFO_IDH_MocA"/>
    <property type="match status" value="1"/>
</dbReference>
<evidence type="ECO:0000259" key="2">
    <source>
        <dbReference type="Pfam" id="PF22725"/>
    </source>
</evidence>
<dbReference type="InterPro" id="IPR036291">
    <property type="entry name" value="NAD(P)-bd_dom_sf"/>
</dbReference>
<evidence type="ECO:0000313" key="4">
    <source>
        <dbReference type="Proteomes" id="UP000037515"/>
    </source>
</evidence>
<dbReference type="SUPFAM" id="SSF51735">
    <property type="entry name" value="NAD(P)-binding Rossmann-fold domains"/>
    <property type="match status" value="1"/>
</dbReference>
<gene>
    <name evidence="3" type="ORF">AKJ17_10840</name>
</gene>
<evidence type="ECO:0000259" key="1">
    <source>
        <dbReference type="Pfam" id="PF01408"/>
    </source>
</evidence>
<accession>A0A0M0HMW5</accession>
<dbReference type="PANTHER" id="PTHR43054">
    <property type="match status" value="1"/>
</dbReference>
<dbReference type="STRING" id="693.AKJ17_10840"/>
<dbReference type="InterPro" id="IPR000683">
    <property type="entry name" value="Gfo/Idh/MocA-like_OxRdtase_N"/>
</dbReference>
<sequence length="325" mass="35416">MIRLAVIGTNWITGQFVEAALKTGEYQLSAVYSRSLEKAAEFAGKYGSPELFDDLAKLANSDSVDAVYIASPNSLHAPQAMQMMKAGKHVVCEKPMAANETLAKQMYQVAEESNVVLFEAFMSPHAPNFKLLKSHLNSIGAIRKAFITYCQYSSRYPKYLAGENPNTFNPAFANGSIMDIGYYCLGSAIELFGEPKSVKAEAQLLDSGVDGSGSVILGYQGFDVVLQHSKTSDSYLPSEIQGEDGALVMEMISTAKKLTKVPRGGAGVDLSVEQDSNPMFYEAQAFAEQLANKQIDQQCKTRSLIVAKLLTEIRRQTGVVFPMDV</sequence>
<dbReference type="AlphaFoldDB" id="A0A0M0HMW5"/>
<dbReference type="GO" id="GO:0000166">
    <property type="term" value="F:nucleotide binding"/>
    <property type="evidence" value="ECO:0007669"/>
    <property type="project" value="InterPro"/>
</dbReference>
<evidence type="ECO:0000313" key="3">
    <source>
        <dbReference type="EMBL" id="KOO03048.1"/>
    </source>
</evidence>
<dbReference type="Proteomes" id="UP000037515">
    <property type="component" value="Unassembled WGS sequence"/>
</dbReference>
<organism evidence="3 4">
    <name type="scientific">Vibrio nereis</name>
    <dbReference type="NCBI Taxonomy" id="693"/>
    <lineage>
        <taxon>Bacteria</taxon>
        <taxon>Pseudomonadati</taxon>
        <taxon>Pseudomonadota</taxon>
        <taxon>Gammaproteobacteria</taxon>
        <taxon>Vibrionales</taxon>
        <taxon>Vibrionaceae</taxon>
        <taxon>Vibrio</taxon>
    </lineage>
</organism>
<dbReference type="Gene3D" id="3.40.50.720">
    <property type="entry name" value="NAD(P)-binding Rossmann-like Domain"/>
    <property type="match status" value="1"/>
</dbReference>
<protein>
    <submittedName>
        <fullName evidence="3">Oxidoreductase</fullName>
    </submittedName>
</protein>
<dbReference type="OrthoDB" id="9774191at2"/>
<proteinExistence type="predicted"/>
<dbReference type="EMBL" id="LHPJ01000008">
    <property type="protein sequence ID" value="KOO03048.1"/>
    <property type="molecule type" value="Genomic_DNA"/>
</dbReference>
<dbReference type="Pfam" id="PF22725">
    <property type="entry name" value="GFO_IDH_MocA_C3"/>
    <property type="match status" value="1"/>
</dbReference>
<dbReference type="Gene3D" id="3.30.360.10">
    <property type="entry name" value="Dihydrodipicolinate Reductase, domain 2"/>
    <property type="match status" value="1"/>
</dbReference>
<dbReference type="SUPFAM" id="SSF55347">
    <property type="entry name" value="Glyceraldehyde-3-phosphate dehydrogenase-like, C-terminal domain"/>
    <property type="match status" value="1"/>
</dbReference>
<dbReference type="RefSeq" id="WP_053395832.1">
    <property type="nucleotide sequence ID" value="NZ_CANLZT010000001.1"/>
</dbReference>
<name>A0A0M0HMW5_VIBNE</name>
<comment type="caution">
    <text evidence="3">The sequence shown here is derived from an EMBL/GenBank/DDBJ whole genome shotgun (WGS) entry which is preliminary data.</text>
</comment>
<dbReference type="PATRIC" id="fig|693.5.peg.2221"/>
<keyword evidence="4" id="KW-1185">Reference proteome</keyword>
<feature type="domain" description="GFO/IDH/MocA-like oxidoreductase" evidence="2">
    <location>
        <begin position="138"/>
        <end position="247"/>
    </location>
</feature>
<dbReference type="InterPro" id="IPR055170">
    <property type="entry name" value="GFO_IDH_MocA-like_dom"/>
</dbReference>
<reference evidence="4" key="1">
    <citation type="submission" date="2015-08" db="EMBL/GenBank/DDBJ databases">
        <title>Vibrio galatheae sp. nov., a novel member of the Vibrionaceae family isolated from the Solomon Islands.</title>
        <authorList>
            <person name="Giubergia S."/>
            <person name="Machado H."/>
            <person name="Mateiu R.V."/>
            <person name="Gram L."/>
        </authorList>
    </citation>
    <scope>NUCLEOTIDE SEQUENCE [LARGE SCALE GENOMIC DNA]</scope>
    <source>
        <strain evidence="4">DSM 19584</strain>
    </source>
</reference>
<dbReference type="PANTHER" id="PTHR43054:SF1">
    <property type="entry name" value="SCYLLO-INOSITOL 2-DEHYDROGENASE (NADP(+)) IOLU"/>
    <property type="match status" value="1"/>
</dbReference>